<feature type="transmembrane region" description="Helical" evidence="1">
    <location>
        <begin position="32"/>
        <end position="50"/>
    </location>
</feature>
<dbReference type="RefSeq" id="XP_036357668.1">
    <property type="nucleotide sequence ID" value="XM_036501775.1"/>
</dbReference>
<keyword evidence="1" id="KW-0812">Transmembrane</keyword>
<evidence type="ECO:0000313" key="2">
    <source>
        <dbReference type="Proteomes" id="UP000515154"/>
    </source>
</evidence>
<keyword evidence="1" id="KW-1133">Transmembrane helix</keyword>
<keyword evidence="2" id="KW-1185">Reference proteome</keyword>
<keyword evidence="1" id="KW-0472">Membrane</keyword>
<accession>A0A7E6EQR9</accession>
<evidence type="ECO:0000256" key="1">
    <source>
        <dbReference type="SAM" id="Phobius"/>
    </source>
</evidence>
<dbReference type="KEGG" id="osn:118762878"/>
<reference evidence="3" key="1">
    <citation type="submission" date="2025-08" db="UniProtKB">
        <authorList>
            <consortium name="RefSeq"/>
        </authorList>
    </citation>
    <scope>IDENTIFICATION</scope>
</reference>
<protein>
    <submittedName>
        <fullName evidence="3">Uncharacterized protein LOC118762878</fullName>
    </submittedName>
</protein>
<dbReference type="AlphaFoldDB" id="A0A7E6EQR9"/>
<organism evidence="2 3">
    <name type="scientific">Octopus sinensis</name>
    <name type="common">East Asian common octopus</name>
    <dbReference type="NCBI Taxonomy" id="2607531"/>
    <lineage>
        <taxon>Eukaryota</taxon>
        <taxon>Metazoa</taxon>
        <taxon>Spiralia</taxon>
        <taxon>Lophotrochozoa</taxon>
        <taxon>Mollusca</taxon>
        <taxon>Cephalopoda</taxon>
        <taxon>Coleoidea</taxon>
        <taxon>Octopodiformes</taxon>
        <taxon>Octopoda</taxon>
        <taxon>Incirrata</taxon>
        <taxon>Octopodidae</taxon>
        <taxon>Octopus</taxon>
    </lineage>
</organism>
<name>A0A7E6EQR9_9MOLL</name>
<gene>
    <name evidence="3" type="primary">LOC118762878</name>
</gene>
<dbReference type="Proteomes" id="UP000515154">
    <property type="component" value="Linkage group LG4"/>
</dbReference>
<evidence type="ECO:0000313" key="3">
    <source>
        <dbReference type="RefSeq" id="XP_036357668.1"/>
    </source>
</evidence>
<proteinExistence type="predicted"/>
<sequence length="119" mass="13237">MHVWDRAVAADTTKAPDASSWLRGIRTKLRQASAMAAISLYLLGLLYIMLNLPENHIKGAHVHGVPVIYIAIHSELIKQYRVSRSQILDRELSTEMADNTKAMNNIASLKVASKQLTTL</sequence>